<reference evidence="3" key="1">
    <citation type="submission" date="2021-11" db="EMBL/GenBank/DDBJ databases">
        <authorList>
            <person name="Schell T."/>
        </authorList>
    </citation>
    <scope>NUCLEOTIDE SEQUENCE</scope>
    <source>
        <strain evidence="3">M5</strain>
    </source>
</reference>
<keyword evidence="4" id="KW-1185">Reference proteome</keyword>
<feature type="region of interest" description="Disordered" evidence="1">
    <location>
        <begin position="491"/>
        <end position="514"/>
    </location>
</feature>
<dbReference type="AlphaFoldDB" id="A0A8J2WMA9"/>
<dbReference type="OrthoDB" id="6368388at2759"/>
<comment type="caution">
    <text evidence="3">The sequence shown here is derived from an EMBL/GenBank/DDBJ whole genome shotgun (WGS) entry which is preliminary data.</text>
</comment>
<dbReference type="Proteomes" id="UP000789390">
    <property type="component" value="Unassembled WGS sequence"/>
</dbReference>
<evidence type="ECO:0000313" key="4">
    <source>
        <dbReference type="Proteomes" id="UP000789390"/>
    </source>
</evidence>
<sequence length="561" mass="60498">MIETVTTSSSNQTLADVSDDPTPSDDADPSQSPTTISSSSDENGRNDTTHPSSFVPHQEQLTSVNQPVSQSEVVSDPTTILQETTTTTTRSTTQMRLTTQPILTSSVTAEPFPVVDHSTAANLNDSVTESTSSSTVSTTTTEIVTTKRPTRTPRTTTQRRTTTTTTSPYHECVTSSTCLDPNAHCVNLGGTNTCECRTGFRKSSPNGSCVMIELPTTTTTTTSTTTTTTATTTSTPLENVTVTSSTVQSSSTEPPTSPVKRVIVRQASDLSKEEKMDVVSIALQPATSVVEWLLEQDLSFRTAIAMILTSSNFSVVEETESTKTVNVTADHVLYVAPSPQLTAEGLLISFLVQDKDKVKPRHHSFLSGIIARHKREVNSTNDTSTGYLPSVWITTAIRNSQHHLEAALNQTVSSLFGGIIPYQLLSLEQLAAASLFERRLDIFIPLILVAALGFMGLAVSLVCIRAKTRSMATWDPPAGVVFGKTSINKENREDPLGCTSKPDSTGQHLATDEQCRDGEEQLMKNSSGINADDDVWVVPYEDGPPQGQPGQLKTQYEDTKL</sequence>
<keyword evidence="2" id="KW-0812">Transmembrane</keyword>
<feature type="compositionally biased region" description="Low complexity" evidence="1">
    <location>
        <begin position="78"/>
        <end position="92"/>
    </location>
</feature>
<evidence type="ECO:0000313" key="3">
    <source>
        <dbReference type="EMBL" id="CAH0110077.1"/>
    </source>
</evidence>
<evidence type="ECO:0000256" key="1">
    <source>
        <dbReference type="SAM" id="MobiDB-lite"/>
    </source>
</evidence>
<evidence type="ECO:0008006" key="5">
    <source>
        <dbReference type="Google" id="ProtNLM"/>
    </source>
</evidence>
<dbReference type="EMBL" id="CAKKLH010000299">
    <property type="protein sequence ID" value="CAH0110077.1"/>
    <property type="molecule type" value="Genomic_DNA"/>
</dbReference>
<dbReference type="CDD" id="cd00053">
    <property type="entry name" value="EGF"/>
    <property type="match status" value="1"/>
</dbReference>
<feature type="compositionally biased region" description="Low complexity" evidence="1">
    <location>
        <begin position="126"/>
        <end position="166"/>
    </location>
</feature>
<accession>A0A8J2WMA9</accession>
<keyword evidence="2" id="KW-0472">Membrane</keyword>
<evidence type="ECO:0000256" key="2">
    <source>
        <dbReference type="SAM" id="Phobius"/>
    </source>
</evidence>
<protein>
    <recommendedName>
        <fullName evidence="5">EGF-like domain-containing protein</fullName>
    </recommendedName>
</protein>
<feature type="region of interest" description="Disordered" evidence="1">
    <location>
        <begin position="125"/>
        <end position="170"/>
    </location>
</feature>
<name>A0A8J2WMA9_9CRUS</name>
<feature type="region of interest" description="Disordered" evidence="1">
    <location>
        <begin position="1"/>
        <end position="92"/>
    </location>
</feature>
<gene>
    <name evidence="3" type="ORF">DGAL_LOCUS13577</name>
</gene>
<feature type="transmembrane region" description="Helical" evidence="2">
    <location>
        <begin position="442"/>
        <end position="464"/>
    </location>
</feature>
<organism evidence="3 4">
    <name type="scientific">Daphnia galeata</name>
    <dbReference type="NCBI Taxonomy" id="27404"/>
    <lineage>
        <taxon>Eukaryota</taxon>
        <taxon>Metazoa</taxon>
        <taxon>Ecdysozoa</taxon>
        <taxon>Arthropoda</taxon>
        <taxon>Crustacea</taxon>
        <taxon>Branchiopoda</taxon>
        <taxon>Diplostraca</taxon>
        <taxon>Cladocera</taxon>
        <taxon>Anomopoda</taxon>
        <taxon>Daphniidae</taxon>
        <taxon>Daphnia</taxon>
    </lineage>
</organism>
<feature type="compositionally biased region" description="Polar residues" evidence="1">
    <location>
        <begin position="59"/>
        <end position="77"/>
    </location>
</feature>
<feature type="compositionally biased region" description="Polar residues" evidence="1">
    <location>
        <begin position="1"/>
        <end position="15"/>
    </location>
</feature>
<feature type="compositionally biased region" description="Acidic residues" evidence="1">
    <location>
        <begin position="17"/>
        <end position="28"/>
    </location>
</feature>
<keyword evidence="2" id="KW-1133">Transmembrane helix</keyword>
<feature type="compositionally biased region" description="Low complexity" evidence="1">
    <location>
        <begin position="29"/>
        <end position="40"/>
    </location>
</feature>
<feature type="region of interest" description="Disordered" evidence="1">
    <location>
        <begin position="539"/>
        <end position="561"/>
    </location>
</feature>
<proteinExistence type="predicted"/>